<dbReference type="EMBL" id="CAJVPS010001072">
    <property type="protein sequence ID" value="CAG8523245.1"/>
    <property type="molecule type" value="Genomic_DNA"/>
</dbReference>
<evidence type="ECO:0000313" key="3">
    <source>
        <dbReference type="Proteomes" id="UP000789508"/>
    </source>
</evidence>
<gene>
    <name evidence="2" type="ORF">ALEPTO_LOCUS4577</name>
</gene>
<name>A0A9N9A8S0_9GLOM</name>
<feature type="compositionally biased region" description="Low complexity" evidence="1">
    <location>
        <begin position="14"/>
        <end position="27"/>
    </location>
</feature>
<evidence type="ECO:0000313" key="2">
    <source>
        <dbReference type="EMBL" id="CAG8523245.1"/>
    </source>
</evidence>
<proteinExistence type="predicted"/>
<accession>A0A9N9A8S0</accession>
<feature type="region of interest" description="Disordered" evidence="1">
    <location>
        <begin position="1"/>
        <end position="36"/>
    </location>
</feature>
<comment type="caution">
    <text evidence="2">The sequence shown here is derived from an EMBL/GenBank/DDBJ whole genome shotgun (WGS) entry which is preliminary data.</text>
</comment>
<dbReference type="Proteomes" id="UP000789508">
    <property type="component" value="Unassembled WGS sequence"/>
</dbReference>
<sequence>MKSACNRSKDEESSPTSTLNSLSRTTRPPQPSSTNEEAFMKCIEAIETGDVNIINKTSDKEKKWWIGRYLFWFGPKICTTSRCFISPNRLSMPSPNPSDAQVKHKEDSSQFKCSNLGPLIDIEGHMMVAQFRERVVTIAPA</sequence>
<evidence type="ECO:0000256" key="1">
    <source>
        <dbReference type="SAM" id="MobiDB-lite"/>
    </source>
</evidence>
<keyword evidence="3" id="KW-1185">Reference proteome</keyword>
<dbReference type="AlphaFoldDB" id="A0A9N9A8S0"/>
<reference evidence="2" key="1">
    <citation type="submission" date="2021-06" db="EMBL/GenBank/DDBJ databases">
        <authorList>
            <person name="Kallberg Y."/>
            <person name="Tangrot J."/>
            <person name="Rosling A."/>
        </authorList>
    </citation>
    <scope>NUCLEOTIDE SEQUENCE</scope>
    <source>
        <strain evidence="2">FL130A</strain>
    </source>
</reference>
<protein>
    <submittedName>
        <fullName evidence="2">8438_t:CDS:1</fullName>
    </submittedName>
</protein>
<feature type="non-terminal residue" evidence="2">
    <location>
        <position position="141"/>
    </location>
</feature>
<organism evidence="2 3">
    <name type="scientific">Ambispora leptoticha</name>
    <dbReference type="NCBI Taxonomy" id="144679"/>
    <lineage>
        <taxon>Eukaryota</taxon>
        <taxon>Fungi</taxon>
        <taxon>Fungi incertae sedis</taxon>
        <taxon>Mucoromycota</taxon>
        <taxon>Glomeromycotina</taxon>
        <taxon>Glomeromycetes</taxon>
        <taxon>Archaeosporales</taxon>
        <taxon>Ambisporaceae</taxon>
        <taxon>Ambispora</taxon>
    </lineage>
</organism>